<feature type="domain" description="HTH LytTR-type" evidence="3">
    <location>
        <begin position="134"/>
        <end position="201"/>
    </location>
</feature>
<dbReference type="InterPro" id="IPR007492">
    <property type="entry name" value="LytTR_DNA-bd_dom"/>
</dbReference>
<dbReference type="KEGG" id="psty:BFS30_13420"/>
<dbReference type="Proteomes" id="UP000094313">
    <property type="component" value="Chromosome"/>
</dbReference>
<protein>
    <submittedName>
        <fullName evidence="4">DNA-binding response regulator</fullName>
    </submittedName>
</protein>
<dbReference type="AlphaFoldDB" id="A0A1D7QHD3"/>
<keyword evidence="4" id="KW-0238">DNA-binding</keyword>
<dbReference type="InterPro" id="IPR001789">
    <property type="entry name" value="Sig_transdc_resp-reg_receiver"/>
</dbReference>
<dbReference type="Gene3D" id="3.40.50.2300">
    <property type="match status" value="1"/>
</dbReference>
<dbReference type="Gene3D" id="2.40.50.1020">
    <property type="entry name" value="LytTr DNA-binding domain"/>
    <property type="match status" value="1"/>
</dbReference>
<evidence type="ECO:0000259" key="2">
    <source>
        <dbReference type="PROSITE" id="PS50110"/>
    </source>
</evidence>
<evidence type="ECO:0000256" key="1">
    <source>
        <dbReference type="PROSITE-ProRule" id="PRU00169"/>
    </source>
</evidence>
<dbReference type="Pfam" id="PF04397">
    <property type="entry name" value="LytTR"/>
    <property type="match status" value="1"/>
</dbReference>
<evidence type="ECO:0000259" key="3">
    <source>
        <dbReference type="PROSITE" id="PS50930"/>
    </source>
</evidence>
<name>A0A1D7QHD3_9SPHI</name>
<keyword evidence="1" id="KW-0597">Phosphoprotein</keyword>
<dbReference type="PROSITE" id="PS50930">
    <property type="entry name" value="HTH_LYTTR"/>
    <property type="match status" value="1"/>
</dbReference>
<dbReference type="SMART" id="SM00448">
    <property type="entry name" value="REC"/>
    <property type="match status" value="1"/>
</dbReference>
<dbReference type="GO" id="GO:0003677">
    <property type="term" value="F:DNA binding"/>
    <property type="evidence" value="ECO:0007669"/>
    <property type="project" value="UniProtKB-KW"/>
</dbReference>
<organism evidence="4 5">
    <name type="scientific">Pedobacter steynii</name>
    <dbReference type="NCBI Taxonomy" id="430522"/>
    <lineage>
        <taxon>Bacteria</taxon>
        <taxon>Pseudomonadati</taxon>
        <taxon>Bacteroidota</taxon>
        <taxon>Sphingobacteriia</taxon>
        <taxon>Sphingobacteriales</taxon>
        <taxon>Sphingobacteriaceae</taxon>
        <taxon>Pedobacter</taxon>
    </lineage>
</organism>
<dbReference type="PANTHER" id="PTHR37299">
    <property type="entry name" value="TRANSCRIPTIONAL REGULATOR-RELATED"/>
    <property type="match status" value="1"/>
</dbReference>
<dbReference type="PROSITE" id="PS50110">
    <property type="entry name" value="RESPONSE_REGULATORY"/>
    <property type="match status" value="1"/>
</dbReference>
<dbReference type="GO" id="GO:0000156">
    <property type="term" value="F:phosphorelay response regulator activity"/>
    <property type="evidence" value="ECO:0007669"/>
    <property type="project" value="InterPro"/>
</dbReference>
<dbReference type="SMART" id="SM00850">
    <property type="entry name" value="LytTR"/>
    <property type="match status" value="1"/>
</dbReference>
<accession>A0A1D7QHD3</accession>
<sequence>MKVKCLLVDDEPLAIQLIQKHIDQLESFEVVGTCGNAIKALEILRSTQVDLLFLDIKMPQISGIDFLKTLRNPPAVIITTAYREFAIEGYDLDLIDYLLKPVTFDRFFKAIERYLRLNHQSSPTLLPPSDQQFMYLKSGGKFHKLNIDDILYIESLKDYVVAHCVNNKITAKYKISDLETELQGKGFLRIHRSYLINLKKVTAFTAYDIEIGSKEIPIGASYKEYVYKVLKNPVS</sequence>
<dbReference type="EMBL" id="CP017141">
    <property type="protein sequence ID" value="AOM78088.1"/>
    <property type="molecule type" value="Genomic_DNA"/>
</dbReference>
<dbReference type="OrthoDB" id="9787344at2"/>
<evidence type="ECO:0000313" key="5">
    <source>
        <dbReference type="Proteomes" id="UP000094313"/>
    </source>
</evidence>
<dbReference type="RefSeq" id="WP_069379759.1">
    <property type="nucleotide sequence ID" value="NZ_CP017141.1"/>
</dbReference>
<dbReference type="PANTHER" id="PTHR37299:SF1">
    <property type="entry name" value="STAGE 0 SPORULATION PROTEIN A HOMOLOG"/>
    <property type="match status" value="1"/>
</dbReference>
<evidence type="ECO:0000313" key="4">
    <source>
        <dbReference type="EMBL" id="AOM78088.1"/>
    </source>
</evidence>
<feature type="modified residue" description="4-aspartylphosphate" evidence="1">
    <location>
        <position position="55"/>
    </location>
</feature>
<dbReference type="InterPro" id="IPR011006">
    <property type="entry name" value="CheY-like_superfamily"/>
</dbReference>
<reference evidence="4 5" key="1">
    <citation type="submission" date="2016-08" db="EMBL/GenBank/DDBJ databases">
        <authorList>
            <person name="Seilhamer J.J."/>
        </authorList>
    </citation>
    <scope>NUCLEOTIDE SEQUENCE [LARGE SCALE GENOMIC DNA]</scope>
    <source>
        <strain evidence="4 5">DX4</strain>
    </source>
</reference>
<gene>
    <name evidence="4" type="ORF">BFS30_13420</name>
</gene>
<feature type="domain" description="Response regulatory" evidence="2">
    <location>
        <begin position="4"/>
        <end position="115"/>
    </location>
</feature>
<dbReference type="SUPFAM" id="SSF52172">
    <property type="entry name" value="CheY-like"/>
    <property type="match status" value="1"/>
</dbReference>
<dbReference type="InterPro" id="IPR046947">
    <property type="entry name" value="LytR-like"/>
</dbReference>
<dbReference type="Pfam" id="PF00072">
    <property type="entry name" value="Response_reg"/>
    <property type="match status" value="1"/>
</dbReference>
<proteinExistence type="predicted"/>
<keyword evidence="5" id="KW-1185">Reference proteome</keyword>